<dbReference type="AlphaFoldDB" id="A0A0R2PCA3"/>
<sequence>MKASLALEELKGYGKKSRVSDLARFYKTGPGEYAEGDVFLGGTVPQTRSVASTFKKLELAEVQKLFNSPFHEARLCAAIILNLQFKAAKSPQDRKKIFDFYLKQVRAERINNWDIVDVSAPWMGVYLTEIEDPMPLLIKFSKSKSLWQRRVSIILTFALIRAGELEPTIIISEALLKDKEDLIHKAVGWMLREMGKKDVMLLRGFLKQHSHEMPRTMLRYAIERLPESERKRWLTESKS</sequence>
<dbReference type="SUPFAM" id="SSF48371">
    <property type="entry name" value="ARM repeat"/>
    <property type="match status" value="1"/>
</dbReference>
<dbReference type="InterPro" id="IPR016024">
    <property type="entry name" value="ARM-type_fold"/>
</dbReference>
<protein>
    <submittedName>
        <fullName evidence="1">DNA alkylation repair protein</fullName>
    </submittedName>
</protein>
<dbReference type="Gene3D" id="1.25.10.90">
    <property type="match status" value="1"/>
</dbReference>
<reference evidence="1 2" key="1">
    <citation type="submission" date="2015-10" db="EMBL/GenBank/DDBJ databases">
        <title>Metagenome-Assembled Genomes uncover a global brackish microbiome.</title>
        <authorList>
            <person name="Hugerth L.W."/>
            <person name="Larsson J."/>
            <person name="Alneberg J."/>
            <person name="Lindh M.V."/>
            <person name="Legrand C."/>
            <person name="Pinhassi J."/>
            <person name="Andersson A.F."/>
        </authorList>
    </citation>
    <scope>NUCLEOTIDE SEQUENCE [LARGE SCALE GENOMIC DNA]</scope>
    <source>
        <strain evidence="1">BACL15 MAG-120619-bin91</strain>
    </source>
</reference>
<dbReference type="EMBL" id="LIAM01000085">
    <property type="protein sequence ID" value="KRO35558.1"/>
    <property type="molecule type" value="Genomic_DNA"/>
</dbReference>
<name>A0A0R2PCA3_9ACTN</name>
<dbReference type="Pfam" id="PF08713">
    <property type="entry name" value="DNA_alkylation"/>
    <property type="match status" value="1"/>
</dbReference>
<comment type="caution">
    <text evidence="1">The sequence shown here is derived from an EMBL/GenBank/DDBJ whole genome shotgun (WGS) entry which is preliminary data.</text>
</comment>
<dbReference type="PANTHER" id="PTHR34070:SF1">
    <property type="entry name" value="DNA ALKYLATION REPAIR PROTEIN"/>
    <property type="match status" value="1"/>
</dbReference>
<evidence type="ECO:0000313" key="2">
    <source>
        <dbReference type="Proteomes" id="UP000053274"/>
    </source>
</evidence>
<proteinExistence type="predicted"/>
<gene>
    <name evidence="1" type="ORF">ABR54_01660</name>
</gene>
<accession>A0A0R2PCA3</accession>
<dbReference type="InterPro" id="IPR014825">
    <property type="entry name" value="DNA_alkylation"/>
</dbReference>
<dbReference type="CDD" id="cd06561">
    <property type="entry name" value="AlkD_like"/>
    <property type="match status" value="1"/>
</dbReference>
<evidence type="ECO:0000313" key="1">
    <source>
        <dbReference type="EMBL" id="KRO35558.1"/>
    </source>
</evidence>
<dbReference type="PANTHER" id="PTHR34070">
    <property type="entry name" value="ARMADILLO-TYPE FOLD"/>
    <property type="match status" value="1"/>
</dbReference>
<dbReference type="Proteomes" id="UP000053274">
    <property type="component" value="Unassembled WGS sequence"/>
</dbReference>
<organism evidence="1 2">
    <name type="scientific">Actinobacteria bacterium BACL15 MAG-120619-bin91</name>
    <dbReference type="NCBI Taxonomy" id="1655562"/>
    <lineage>
        <taxon>Bacteria</taxon>
        <taxon>Bacillati</taxon>
        <taxon>Actinomycetota</taxon>
        <taxon>Actinomycetes</taxon>
        <taxon>Actinomycetes incertae sedis</taxon>
        <taxon>ac1 cluster</taxon>
    </lineage>
</organism>